<feature type="transmembrane region" description="Helical" evidence="1">
    <location>
        <begin position="242"/>
        <end position="264"/>
    </location>
</feature>
<reference evidence="2 3" key="1">
    <citation type="submission" date="2011-08" db="EMBL/GenBank/DDBJ databases">
        <title>The Genome Sequence of Plasmodium vivax India VII.</title>
        <authorList>
            <consortium name="The Broad Institute Genome Sequencing Platform"/>
            <consortium name="The Broad Institute Genome Sequencing Center for Infectious Disease"/>
            <person name="Neafsey D."/>
            <person name="Carlton J."/>
            <person name="Barnwell J."/>
            <person name="Collins W."/>
            <person name="Escalante A."/>
            <person name="Mullikin J."/>
            <person name="Saul A."/>
            <person name="Guigo R."/>
            <person name="Camara F."/>
            <person name="Young S.K."/>
            <person name="Zeng Q."/>
            <person name="Gargeya S."/>
            <person name="Fitzgerald M."/>
            <person name="Haas B."/>
            <person name="Abouelleil A."/>
            <person name="Alvarado L."/>
            <person name="Arachchi H.M."/>
            <person name="Berlin A."/>
            <person name="Brown A."/>
            <person name="Chapman S.B."/>
            <person name="Chen Z."/>
            <person name="Dunbar C."/>
            <person name="Freedman E."/>
            <person name="Gearin G."/>
            <person name="Gellesch M."/>
            <person name="Goldberg J."/>
            <person name="Griggs A."/>
            <person name="Gujja S."/>
            <person name="Heiman D."/>
            <person name="Howarth C."/>
            <person name="Larson L."/>
            <person name="Lui A."/>
            <person name="MacDonald P.J.P."/>
            <person name="Montmayeur A."/>
            <person name="Murphy C."/>
            <person name="Neiman D."/>
            <person name="Pearson M."/>
            <person name="Priest M."/>
            <person name="Roberts A."/>
            <person name="Saif S."/>
            <person name="Shea T."/>
            <person name="Shenoy N."/>
            <person name="Sisk P."/>
            <person name="Stolte C."/>
            <person name="Sykes S."/>
            <person name="Wortman J."/>
            <person name="Nusbaum C."/>
            <person name="Birren B."/>
        </authorList>
    </citation>
    <scope>NUCLEOTIDE SEQUENCE [LARGE SCALE GENOMIC DNA]</scope>
    <source>
        <strain evidence="2 3">India VII</strain>
    </source>
</reference>
<dbReference type="AlphaFoldDB" id="A0A0J9SHT2"/>
<dbReference type="OrthoDB" id="386602at2759"/>
<dbReference type="Proteomes" id="UP000053562">
    <property type="component" value="Unassembled WGS sequence"/>
</dbReference>
<keyword evidence="1" id="KW-1133">Transmembrane helix</keyword>
<feature type="transmembrane region" description="Helical" evidence="1">
    <location>
        <begin position="20"/>
        <end position="40"/>
    </location>
</feature>
<keyword evidence="1" id="KW-0472">Membrane</keyword>
<gene>
    <name evidence="2" type="ORF">PVIIG_02362</name>
</gene>
<organism evidence="2 3">
    <name type="scientific">Plasmodium vivax India VII</name>
    <dbReference type="NCBI Taxonomy" id="1077284"/>
    <lineage>
        <taxon>Eukaryota</taxon>
        <taxon>Sar</taxon>
        <taxon>Alveolata</taxon>
        <taxon>Apicomplexa</taxon>
        <taxon>Aconoidasida</taxon>
        <taxon>Haemosporida</taxon>
        <taxon>Plasmodiidae</taxon>
        <taxon>Plasmodium</taxon>
        <taxon>Plasmodium (Plasmodium)</taxon>
    </lineage>
</organism>
<keyword evidence="1" id="KW-0812">Transmembrane</keyword>
<protein>
    <submittedName>
        <fullName evidence="2">Uncharacterized protein</fullName>
    </submittedName>
</protein>
<evidence type="ECO:0000313" key="3">
    <source>
        <dbReference type="Proteomes" id="UP000053562"/>
    </source>
</evidence>
<sequence length="282" mass="33535">MHENNLPTTSLGIIKKFPQIGRTNMFLFHVKVLIFAFFFWNSSNSNKSSFNKSCDEKRCEQNVFSVKKSRVLTEYDSYDSGSQSNLYSLEDMEDDEREERLRELISYYNKFLNYYPELNTKDKIIKLKNPESTRRRNYVANGKENVQQVNSVPERSYEYDEVDNLEDTEEFEEFEIVIETHHFEEPDYLDEYLDLDIDIEDKDLTTLDGIYEEMSTFKRKYLEIRNKIIAYINNFNWNSELIYDYMLVFLPLSILLTIFCLHYASPNVFITTGVAALTLFVL</sequence>
<evidence type="ECO:0000313" key="2">
    <source>
        <dbReference type="EMBL" id="KMZ82569.1"/>
    </source>
</evidence>
<dbReference type="EMBL" id="KQ234166">
    <property type="protein sequence ID" value="KMZ82569.1"/>
    <property type="molecule type" value="Genomic_DNA"/>
</dbReference>
<proteinExistence type="predicted"/>
<accession>A0A0J9SHT2</accession>
<evidence type="ECO:0000256" key="1">
    <source>
        <dbReference type="SAM" id="Phobius"/>
    </source>
</evidence>
<name>A0A0J9SHT2_PLAVI</name>